<evidence type="ECO:0000256" key="10">
    <source>
        <dbReference type="HAMAP-Rule" id="MF_01031"/>
    </source>
</evidence>
<name>V8QSI2_9BURK</name>
<evidence type="ECO:0000256" key="3">
    <source>
        <dbReference type="ARBA" id="ARBA00004729"/>
    </source>
</evidence>
<proteinExistence type="inferred from homology"/>
<dbReference type="InterPro" id="IPR015928">
    <property type="entry name" value="Aconitase/3IPM_dehydase_swvl"/>
</dbReference>
<dbReference type="InterPro" id="IPR004431">
    <property type="entry name" value="3-IsopropMal_deHydase_ssu"/>
</dbReference>
<evidence type="ECO:0000259" key="11">
    <source>
        <dbReference type="Pfam" id="PF00694"/>
    </source>
</evidence>
<dbReference type="Proteomes" id="UP000018733">
    <property type="component" value="Unassembled WGS sequence"/>
</dbReference>
<keyword evidence="13" id="KW-1185">Reference proteome</keyword>
<feature type="domain" description="Aconitase A/isopropylmalate dehydratase small subunit swivel" evidence="11">
    <location>
        <begin position="4"/>
        <end position="122"/>
    </location>
</feature>
<evidence type="ECO:0000256" key="8">
    <source>
        <dbReference type="ARBA" id="ARBA00023239"/>
    </source>
</evidence>
<dbReference type="SUPFAM" id="SSF52016">
    <property type="entry name" value="LeuD/IlvD-like"/>
    <property type="match status" value="1"/>
</dbReference>
<dbReference type="NCBIfam" id="TIGR00171">
    <property type="entry name" value="leuD"/>
    <property type="match status" value="1"/>
</dbReference>
<dbReference type="InterPro" id="IPR050075">
    <property type="entry name" value="LeuD"/>
</dbReference>
<dbReference type="NCBIfam" id="NF002458">
    <property type="entry name" value="PRK01641.1"/>
    <property type="match status" value="1"/>
</dbReference>
<dbReference type="EC" id="4.2.1.33" evidence="10"/>
<dbReference type="CDD" id="cd01577">
    <property type="entry name" value="IPMI_Swivel"/>
    <property type="match status" value="1"/>
</dbReference>
<evidence type="ECO:0000313" key="12">
    <source>
        <dbReference type="EMBL" id="ETF02926.1"/>
    </source>
</evidence>
<dbReference type="EMBL" id="AYXT01000009">
    <property type="protein sequence ID" value="ETF02926.1"/>
    <property type="molecule type" value="Genomic_DNA"/>
</dbReference>
<dbReference type="GO" id="GO:0003861">
    <property type="term" value="F:3-isopropylmalate dehydratase activity"/>
    <property type="evidence" value="ECO:0007669"/>
    <property type="project" value="UniProtKB-UniRule"/>
</dbReference>
<dbReference type="eggNOG" id="COG0066">
    <property type="taxonomic scope" value="Bacteria"/>
</dbReference>
<dbReference type="Pfam" id="PF00694">
    <property type="entry name" value="Aconitase_C"/>
    <property type="match status" value="1"/>
</dbReference>
<gene>
    <name evidence="10" type="primary">leuD</name>
    <name evidence="12" type="ORF">W822_08835</name>
</gene>
<keyword evidence="9 10" id="KW-0100">Branched-chain amino acid biosynthesis</keyword>
<dbReference type="InterPro" id="IPR033940">
    <property type="entry name" value="IPMI_Swivel"/>
</dbReference>
<evidence type="ECO:0000256" key="1">
    <source>
        <dbReference type="ARBA" id="ARBA00000491"/>
    </source>
</evidence>
<protein>
    <recommendedName>
        <fullName evidence="10">3-isopropylmalate dehydratase small subunit</fullName>
        <ecNumber evidence="10">4.2.1.33</ecNumber>
    </recommendedName>
    <alternativeName>
        <fullName evidence="10">Alpha-IPM isomerase</fullName>
        <shortName evidence="10">IPMI</shortName>
    </alternativeName>
    <alternativeName>
        <fullName evidence="10">Isopropylmalate isomerase</fullName>
    </alternativeName>
</protein>
<accession>V8QSI2</accession>
<reference evidence="12 13" key="1">
    <citation type="journal article" date="2014" name="Genome Announc.">
        <title>Draft Genome Sequence of Advenella kashmirensis Strain W13003, a Polycyclic Aromatic Hydrocarbon-Degrading Bacterium.</title>
        <authorList>
            <person name="Wang X."/>
            <person name="Jin D."/>
            <person name="Zhou L."/>
            <person name="Wu L."/>
            <person name="An W."/>
            <person name="Zhao L."/>
        </authorList>
    </citation>
    <scope>NUCLEOTIDE SEQUENCE [LARGE SCALE GENOMIC DNA]</scope>
    <source>
        <strain evidence="12 13">W13003</strain>
    </source>
</reference>
<dbReference type="PATRIC" id="fig|1424334.3.peg.1773"/>
<evidence type="ECO:0000256" key="9">
    <source>
        <dbReference type="ARBA" id="ARBA00023304"/>
    </source>
</evidence>
<sequence length="212" mass="23187">MIPFTVCEGPAAPLLQANIDTDMIIRIERISKLSRGELGPWAFEMWRYTGAGEPNPDFVLNREPFKQAPILIAGANFGCGSSREMAVWALEEIGVRCIIAPGFGDIFFSNCLQNGLLPVILEEAQVQRLAAQAEGGRHLRVDLEAMRVSCDGLPDVSFSLAEGTRQALLEGLDEIGQTLKYDAQINAFQARDRLVRPWVYGVARPAAPDTAA</sequence>
<dbReference type="OrthoDB" id="9777465at2"/>
<dbReference type="RefSeq" id="WP_024004743.1">
    <property type="nucleotide sequence ID" value="NZ_KI650979.1"/>
</dbReference>
<comment type="catalytic activity">
    <reaction evidence="1 10">
        <text>(2R,3S)-3-isopropylmalate = (2S)-2-isopropylmalate</text>
        <dbReference type="Rhea" id="RHEA:32287"/>
        <dbReference type="ChEBI" id="CHEBI:1178"/>
        <dbReference type="ChEBI" id="CHEBI:35121"/>
        <dbReference type="EC" id="4.2.1.33"/>
    </reaction>
</comment>
<dbReference type="HOGENOM" id="CLU_081378_0_3_4"/>
<evidence type="ECO:0000256" key="2">
    <source>
        <dbReference type="ARBA" id="ARBA00002695"/>
    </source>
</evidence>
<dbReference type="GO" id="GO:0009098">
    <property type="term" value="P:L-leucine biosynthetic process"/>
    <property type="evidence" value="ECO:0007669"/>
    <property type="project" value="UniProtKB-UniRule"/>
</dbReference>
<dbReference type="InterPro" id="IPR000573">
    <property type="entry name" value="AconitaseA/IPMdHydase_ssu_swvl"/>
</dbReference>
<keyword evidence="7 10" id="KW-0028">Amino-acid biosynthesis</keyword>
<keyword evidence="6 10" id="KW-0432">Leucine biosynthesis</keyword>
<keyword evidence="8 10" id="KW-0456">Lyase</keyword>
<comment type="similarity">
    <text evidence="4 10">Belongs to the LeuD family. LeuD type 1 subfamily.</text>
</comment>
<dbReference type="PANTHER" id="PTHR43345">
    <property type="entry name" value="3-ISOPROPYLMALATE DEHYDRATASE SMALL SUBUNIT 2-RELATED-RELATED"/>
    <property type="match status" value="1"/>
</dbReference>
<evidence type="ECO:0000256" key="4">
    <source>
        <dbReference type="ARBA" id="ARBA00009845"/>
    </source>
</evidence>
<dbReference type="Gene3D" id="3.20.19.10">
    <property type="entry name" value="Aconitase, domain 4"/>
    <property type="match status" value="1"/>
</dbReference>
<evidence type="ECO:0000313" key="13">
    <source>
        <dbReference type="Proteomes" id="UP000018733"/>
    </source>
</evidence>
<comment type="function">
    <text evidence="2 10">Catalyzes the isomerization between 2-isopropylmalate and 3-isopropylmalate, via the formation of 2-isopropylmaleate.</text>
</comment>
<dbReference type="HAMAP" id="MF_01031">
    <property type="entry name" value="LeuD_type1"/>
    <property type="match status" value="1"/>
</dbReference>
<dbReference type="UniPathway" id="UPA00048">
    <property type="reaction ID" value="UER00071"/>
</dbReference>
<evidence type="ECO:0000256" key="5">
    <source>
        <dbReference type="ARBA" id="ARBA00011271"/>
    </source>
</evidence>
<dbReference type="STRING" id="1424334.W822_08835"/>
<dbReference type="AlphaFoldDB" id="V8QSI2"/>
<comment type="subunit">
    <text evidence="5 10">Heterodimer of LeuC and LeuD.</text>
</comment>
<evidence type="ECO:0000256" key="6">
    <source>
        <dbReference type="ARBA" id="ARBA00022430"/>
    </source>
</evidence>
<organism evidence="12 13">
    <name type="scientific">Advenella kashmirensis W13003</name>
    <dbReference type="NCBI Taxonomy" id="1424334"/>
    <lineage>
        <taxon>Bacteria</taxon>
        <taxon>Pseudomonadati</taxon>
        <taxon>Pseudomonadota</taxon>
        <taxon>Betaproteobacteria</taxon>
        <taxon>Burkholderiales</taxon>
        <taxon>Alcaligenaceae</taxon>
    </lineage>
</organism>
<dbReference type="PANTHER" id="PTHR43345:SF5">
    <property type="entry name" value="3-ISOPROPYLMALATE DEHYDRATASE SMALL SUBUNIT"/>
    <property type="match status" value="1"/>
</dbReference>
<dbReference type="GO" id="GO:0009316">
    <property type="term" value="C:3-isopropylmalate dehydratase complex"/>
    <property type="evidence" value="ECO:0007669"/>
    <property type="project" value="InterPro"/>
</dbReference>
<evidence type="ECO:0000256" key="7">
    <source>
        <dbReference type="ARBA" id="ARBA00022605"/>
    </source>
</evidence>
<comment type="pathway">
    <text evidence="3 10">Amino-acid biosynthesis; L-leucine biosynthesis; L-leucine from 3-methyl-2-oxobutanoate: step 2/4.</text>
</comment>
<comment type="caution">
    <text evidence="12">The sequence shown here is derived from an EMBL/GenBank/DDBJ whole genome shotgun (WGS) entry which is preliminary data.</text>
</comment>